<dbReference type="Ensembl" id="ENSLOCT00000017703.1">
    <property type="protein sequence ID" value="ENSLOCP00000017671.1"/>
    <property type="gene ID" value="ENSLOCG00000014350.1"/>
</dbReference>
<feature type="signal peptide" evidence="10">
    <location>
        <begin position="1"/>
        <end position="27"/>
    </location>
</feature>
<dbReference type="InterPro" id="IPR036790">
    <property type="entry name" value="Frizzled_dom_sf"/>
</dbReference>
<keyword evidence="4" id="KW-0964">Secreted</keyword>
<proteinExistence type="inferred from homology"/>
<evidence type="ECO:0000256" key="1">
    <source>
        <dbReference type="ARBA" id="ARBA00004613"/>
    </source>
</evidence>
<reference evidence="13" key="2">
    <citation type="submission" date="2025-08" db="UniProtKB">
        <authorList>
            <consortium name="Ensembl"/>
        </authorList>
    </citation>
    <scope>IDENTIFICATION</scope>
</reference>
<dbReference type="FunFam" id="1.10.2000.10:FF:000001">
    <property type="entry name" value="secreted frizzled-related protein 2"/>
    <property type="match status" value="1"/>
</dbReference>
<keyword evidence="14" id="KW-1185">Reference proteome</keyword>
<dbReference type="EMBL" id="AHAT01014963">
    <property type="status" value="NOT_ANNOTATED_CDS"/>
    <property type="molecule type" value="Genomic_DNA"/>
</dbReference>
<keyword evidence="8 9" id="KW-1015">Disulfide bond</keyword>
<feature type="disulfide bond" evidence="9">
    <location>
        <begin position="54"/>
        <end position="100"/>
    </location>
</feature>
<organism evidence="13 14">
    <name type="scientific">Lepisosteus oculatus</name>
    <name type="common">Spotted gar</name>
    <dbReference type="NCBI Taxonomy" id="7918"/>
    <lineage>
        <taxon>Eukaryota</taxon>
        <taxon>Metazoa</taxon>
        <taxon>Chordata</taxon>
        <taxon>Craniata</taxon>
        <taxon>Vertebrata</taxon>
        <taxon>Euteleostomi</taxon>
        <taxon>Actinopterygii</taxon>
        <taxon>Neopterygii</taxon>
        <taxon>Holostei</taxon>
        <taxon>Semionotiformes</taxon>
        <taxon>Lepisosteidae</taxon>
        <taxon>Lepisosteus</taxon>
    </lineage>
</organism>
<dbReference type="CDD" id="cd03580">
    <property type="entry name" value="NTR_Sfrp1_like"/>
    <property type="match status" value="1"/>
</dbReference>
<evidence type="ECO:0000256" key="3">
    <source>
        <dbReference type="ARBA" id="ARBA00022473"/>
    </source>
</evidence>
<evidence type="ECO:0000256" key="6">
    <source>
        <dbReference type="ARBA" id="ARBA00022729"/>
    </source>
</evidence>
<comment type="subcellular location">
    <subcellularLocation>
        <location evidence="1">Secreted</location>
    </subcellularLocation>
</comment>
<reference evidence="13" key="3">
    <citation type="submission" date="2025-09" db="UniProtKB">
        <authorList>
            <consortium name="Ensembl"/>
        </authorList>
    </citation>
    <scope>IDENTIFICATION</scope>
</reference>
<dbReference type="GO" id="GO:0017147">
    <property type="term" value="F:Wnt-protein binding"/>
    <property type="evidence" value="ECO:0000318"/>
    <property type="project" value="GO_Central"/>
</dbReference>
<evidence type="ECO:0000256" key="4">
    <source>
        <dbReference type="ARBA" id="ARBA00022525"/>
    </source>
</evidence>
<dbReference type="SMART" id="SM00063">
    <property type="entry name" value="FRI"/>
    <property type="match status" value="1"/>
</dbReference>
<dbReference type="GO" id="GO:0060070">
    <property type="term" value="P:canonical Wnt signaling pathway"/>
    <property type="evidence" value="ECO:0000318"/>
    <property type="project" value="GO_Central"/>
</dbReference>
<feature type="domain" description="FZ" evidence="11">
    <location>
        <begin position="39"/>
        <end position="156"/>
    </location>
</feature>
<keyword evidence="3" id="KW-0217">Developmental protein</keyword>
<dbReference type="GO" id="GO:0005615">
    <property type="term" value="C:extracellular space"/>
    <property type="evidence" value="ECO:0000318"/>
    <property type="project" value="GO_Central"/>
</dbReference>
<dbReference type="PANTHER" id="PTHR11309:SF133">
    <property type="entry name" value="SECRETED FRIZZLED-RELATED PROTEIN 5"/>
    <property type="match status" value="1"/>
</dbReference>
<comment type="caution">
    <text evidence="9">Lacks conserved residue(s) required for the propagation of feature annotation.</text>
</comment>
<evidence type="ECO:0000313" key="14">
    <source>
        <dbReference type="Proteomes" id="UP000018468"/>
    </source>
</evidence>
<evidence type="ECO:0000256" key="2">
    <source>
        <dbReference type="ARBA" id="ARBA00010054"/>
    </source>
</evidence>
<keyword evidence="7" id="KW-0221">Differentiation</keyword>
<keyword evidence="5" id="KW-0879">Wnt signaling pathway</keyword>
<evidence type="ECO:0000259" key="11">
    <source>
        <dbReference type="PROSITE" id="PS50038"/>
    </source>
</evidence>
<dbReference type="InterPro" id="IPR008993">
    <property type="entry name" value="TIMP-like_OB-fold"/>
</dbReference>
<feature type="domain" description="NTR" evidence="12">
    <location>
        <begin position="174"/>
        <end position="301"/>
    </location>
</feature>
<dbReference type="InterPro" id="IPR001134">
    <property type="entry name" value="Netrin_domain"/>
</dbReference>
<dbReference type="OMA" id="WGSPGAW"/>
<dbReference type="HOGENOM" id="CLU_054647_0_0_1"/>
<dbReference type="eggNOG" id="KOG3577">
    <property type="taxonomic scope" value="Eukaryota"/>
</dbReference>
<comment type="similarity">
    <text evidence="2">Belongs to the secreted frizzled-related protein (sFRP) family.</text>
</comment>
<name>W5NAL2_LEPOC</name>
<evidence type="ECO:0000256" key="10">
    <source>
        <dbReference type="SAM" id="SignalP"/>
    </source>
</evidence>
<evidence type="ECO:0000256" key="7">
    <source>
        <dbReference type="ARBA" id="ARBA00022782"/>
    </source>
</evidence>
<keyword evidence="6 10" id="KW-0732">Signal</keyword>
<dbReference type="InParanoid" id="W5NAL2"/>
<feature type="disulfide bond" evidence="9">
    <location>
        <begin position="119"/>
        <end position="143"/>
    </location>
</feature>
<dbReference type="InterPro" id="IPR015526">
    <property type="entry name" value="Frizzled/SFRP"/>
</dbReference>
<dbReference type="EMBL" id="AHAT01014964">
    <property type="status" value="NOT_ANNOTATED_CDS"/>
    <property type="molecule type" value="Genomic_DNA"/>
</dbReference>
<dbReference type="Gene3D" id="2.40.50.120">
    <property type="match status" value="1"/>
</dbReference>
<dbReference type="GO" id="GO:0030154">
    <property type="term" value="P:cell differentiation"/>
    <property type="evidence" value="ECO:0007669"/>
    <property type="project" value="UniProtKB-KW"/>
</dbReference>
<dbReference type="Proteomes" id="UP000018468">
    <property type="component" value="Linkage group LG5"/>
</dbReference>
<dbReference type="PROSITE" id="PS50038">
    <property type="entry name" value="FZ"/>
    <property type="match status" value="1"/>
</dbReference>
<dbReference type="GO" id="GO:0035567">
    <property type="term" value="P:non-canonical Wnt signaling pathway"/>
    <property type="evidence" value="ECO:0000318"/>
    <property type="project" value="GO_Central"/>
</dbReference>
<dbReference type="STRING" id="7918.ENSLOCP00000017671"/>
<protein>
    <submittedName>
        <fullName evidence="13">Secreted frizzled-related protein 5-like</fullName>
    </submittedName>
</protein>
<dbReference type="Gene3D" id="1.10.2000.10">
    <property type="entry name" value="Frizzled cysteine-rich domain"/>
    <property type="match status" value="1"/>
</dbReference>
<dbReference type="Bgee" id="ENSLOCG00000014350">
    <property type="expression patterns" value="Expressed in testis and 6 other cell types or tissues"/>
</dbReference>
<dbReference type="InterPro" id="IPR020067">
    <property type="entry name" value="Frizzled_dom"/>
</dbReference>
<evidence type="ECO:0000256" key="9">
    <source>
        <dbReference type="PROSITE-ProRule" id="PRU00090"/>
    </source>
</evidence>
<dbReference type="Pfam" id="PF01392">
    <property type="entry name" value="Fz"/>
    <property type="match status" value="1"/>
</dbReference>
<accession>W5NAL2</accession>
<evidence type="ECO:0000256" key="8">
    <source>
        <dbReference type="ARBA" id="ARBA00023157"/>
    </source>
</evidence>
<dbReference type="PROSITE" id="PS50189">
    <property type="entry name" value="NTR"/>
    <property type="match status" value="1"/>
</dbReference>
<feature type="chain" id="PRO_5004867298" evidence="10">
    <location>
        <begin position="28"/>
        <end position="303"/>
    </location>
</feature>
<sequence>CSETSRTMRLSLPWMLLLLLPWSPALGLGLGEHQLWDLGKSTRCVPIPESMALCQDIGYTEMRLPNLLGHETRGEAAQQSASWVPLLARECHPDARVFLCSLFAPVCLDRFIYPCRGLCEAVRLSCAPIMACYGYPWPAILDCDQFPADHMMCIPSLSGNSSAGGSRGVPRASCRDCELEEATSAKDVLDTFCGNDFVVKVRLLQLNTTSASLTRFSLDPRIEVLKHGPLLGGEVRARLQLWLDRDATCVHNMTRRAPPAGTYVIVGAVRGGRLVVHKAYGWHKRDRNLVAATRKWKRHRCRG</sequence>
<reference evidence="14" key="1">
    <citation type="submission" date="2011-12" db="EMBL/GenBank/DDBJ databases">
        <title>The Draft Genome of Lepisosteus oculatus.</title>
        <authorList>
            <consortium name="The Broad Institute Genome Assembly &amp; Analysis Group"/>
            <consortium name="Computational R&amp;D Group"/>
            <consortium name="and Sequencing Platform"/>
            <person name="Di Palma F."/>
            <person name="Alfoldi J."/>
            <person name="Johnson J."/>
            <person name="Berlin A."/>
            <person name="Gnerre S."/>
            <person name="Jaffe D."/>
            <person name="MacCallum I."/>
            <person name="Young S."/>
            <person name="Walker B.J."/>
            <person name="Lander E.S."/>
            <person name="Lindblad-Toh K."/>
        </authorList>
    </citation>
    <scope>NUCLEOTIDE SEQUENCE [LARGE SCALE GENOMIC DNA]</scope>
</reference>
<evidence type="ECO:0000313" key="13">
    <source>
        <dbReference type="Ensembl" id="ENSLOCP00000017671.1"/>
    </source>
</evidence>
<evidence type="ECO:0000259" key="12">
    <source>
        <dbReference type="PROSITE" id="PS50189"/>
    </source>
</evidence>
<dbReference type="AlphaFoldDB" id="W5NAL2"/>
<dbReference type="GeneTree" id="ENSGT00940000164203"/>
<dbReference type="SUPFAM" id="SSF63501">
    <property type="entry name" value="Frizzled cysteine-rich domain"/>
    <property type="match status" value="1"/>
</dbReference>
<evidence type="ECO:0000256" key="5">
    <source>
        <dbReference type="ARBA" id="ARBA00022687"/>
    </source>
</evidence>
<dbReference type="PANTHER" id="PTHR11309">
    <property type="entry name" value="FRIZZLED"/>
    <property type="match status" value="1"/>
</dbReference>